<name>A0A0D0BH26_9AGAR</name>
<reference evidence="2 3" key="1">
    <citation type="submission" date="2014-04" db="EMBL/GenBank/DDBJ databases">
        <title>Evolutionary Origins and Diversification of the Mycorrhizal Mutualists.</title>
        <authorList>
            <consortium name="DOE Joint Genome Institute"/>
            <consortium name="Mycorrhizal Genomics Consortium"/>
            <person name="Kohler A."/>
            <person name="Kuo A."/>
            <person name="Nagy L.G."/>
            <person name="Floudas D."/>
            <person name="Copeland A."/>
            <person name="Barry K.W."/>
            <person name="Cichocki N."/>
            <person name="Veneault-Fourrey C."/>
            <person name="LaButti K."/>
            <person name="Lindquist E.A."/>
            <person name="Lipzen A."/>
            <person name="Lundell T."/>
            <person name="Morin E."/>
            <person name="Murat C."/>
            <person name="Riley R."/>
            <person name="Ohm R."/>
            <person name="Sun H."/>
            <person name="Tunlid A."/>
            <person name="Henrissat B."/>
            <person name="Grigoriev I.V."/>
            <person name="Hibbett D.S."/>
            <person name="Martin F."/>
        </authorList>
    </citation>
    <scope>NUCLEOTIDE SEQUENCE [LARGE SCALE GENOMIC DNA]</scope>
    <source>
        <strain evidence="2 3">FD-317 M1</strain>
    </source>
</reference>
<keyword evidence="3" id="KW-1185">Reference proteome</keyword>
<evidence type="ECO:0000256" key="1">
    <source>
        <dbReference type="SAM" id="SignalP"/>
    </source>
</evidence>
<dbReference type="AlphaFoldDB" id="A0A0D0BH26"/>
<feature type="signal peptide" evidence="1">
    <location>
        <begin position="1"/>
        <end position="18"/>
    </location>
</feature>
<evidence type="ECO:0000313" key="3">
    <source>
        <dbReference type="Proteomes" id="UP000053593"/>
    </source>
</evidence>
<evidence type="ECO:0000313" key="2">
    <source>
        <dbReference type="EMBL" id="KIK54021.1"/>
    </source>
</evidence>
<gene>
    <name evidence="2" type="ORF">GYMLUDRAFT_921957</name>
</gene>
<protein>
    <submittedName>
        <fullName evidence="2">Uncharacterized protein</fullName>
    </submittedName>
</protein>
<dbReference type="Proteomes" id="UP000053593">
    <property type="component" value="Unassembled WGS sequence"/>
</dbReference>
<dbReference type="EMBL" id="KN834821">
    <property type="protein sequence ID" value="KIK54021.1"/>
    <property type="molecule type" value="Genomic_DNA"/>
</dbReference>
<keyword evidence="1" id="KW-0732">Signal</keyword>
<feature type="chain" id="PRO_5002224653" evidence="1">
    <location>
        <begin position="19"/>
        <end position="86"/>
    </location>
</feature>
<accession>A0A0D0BH26</accession>
<proteinExistence type="predicted"/>
<dbReference type="HOGENOM" id="CLU_2498100_0_0_1"/>
<sequence>MSFVPLTVMFFLLVVIFGLEERKDKDMVRVKPMIIDGRVTFHGDIICETSLFIQFYSHRSTHFVFNFYNSILLVGLFHLIPNVSFP</sequence>
<organism evidence="2 3">
    <name type="scientific">Collybiopsis luxurians FD-317 M1</name>
    <dbReference type="NCBI Taxonomy" id="944289"/>
    <lineage>
        <taxon>Eukaryota</taxon>
        <taxon>Fungi</taxon>
        <taxon>Dikarya</taxon>
        <taxon>Basidiomycota</taxon>
        <taxon>Agaricomycotina</taxon>
        <taxon>Agaricomycetes</taxon>
        <taxon>Agaricomycetidae</taxon>
        <taxon>Agaricales</taxon>
        <taxon>Marasmiineae</taxon>
        <taxon>Omphalotaceae</taxon>
        <taxon>Collybiopsis</taxon>
        <taxon>Collybiopsis luxurians</taxon>
    </lineage>
</organism>